<feature type="region of interest" description="Disordered" evidence="1">
    <location>
        <begin position="364"/>
        <end position="389"/>
    </location>
</feature>
<keyword evidence="2" id="KW-0472">Membrane</keyword>
<evidence type="ECO:0000256" key="3">
    <source>
        <dbReference type="SAM" id="SignalP"/>
    </source>
</evidence>
<evidence type="ECO:0000256" key="1">
    <source>
        <dbReference type="SAM" id="MobiDB-lite"/>
    </source>
</evidence>
<evidence type="ECO:0000313" key="4">
    <source>
        <dbReference type="EMBL" id="MFC4609950.1"/>
    </source>
</evidence>
<name>A0ABV9GA52_9ACTN</name>
<dbReference type="SUPFAM" id="SSF48239">
    <property type="entry name" value="Terpenoid cyclases/Protein prenyltransferases"/>
    <property type="match status" value="1"/>
</dbReference>
<keyword evidence="3" id="KW-0732">Signal</keyword>
<reference evidence="5" key="1">
    <citation type="journal article" date="2019" name="Int. J. Syst. Evol. Microbiol.">
        <title>The Global Catalogue of Microorganisms (GCM) 10K type strain sequencing project: providing services to taxonomists for standard genome sequencing and annotation.</title>
        <authorList>
            <consortium name="The Broad Institute Genomics Platform"/>
            <consortium name="The Broad Institute Genome Sequencing Center for Infectious Disease"/>
            <person name="Wu L."/>
            <person name="Ma J."/>
        </authorList>
    </citation>
    <scope>NUCLEOTIDE SEQUENCE [LARGE SCALE GENOMIC DNA]</scope>
    <source>
        <strain evidence="5">CGMCC 4.7139</strain>
    </source>
</reference>
<dbReference type="PROSITE" id="PS51318">
    <property type="entry name" value="TAT"/>
    <property type="match status" value="1"/>
</dbReference>
<sequence>MTTVRRSAATLAASAVLGMAITSAAAPAAIAAPVPTPSAVPPSGLYGTGDPTHDGVWRQSLALLAQDTVGVKPAAKAVGWLTGQQCDSGAFPSYRADATKPCDAKLPLDSNASAVAVQALAALGGQDATVNKTVGWLKSVQNADGGWSYNPGGASDSNSTSIVIGALAAAGAKPDEVKSKGGKTPYDALLTFARPCGGKDGGAFVFQPKQPGMVADSTAAAVLGASGKGLVVTAGAKDAKRANGTACEKSTTVEGAAHNGAAYLATALAKTGHLNTPPMPGATDPAEKPDFGNTADAVVALAAQGLGDEAKKPLAWLRQNSAAWAKESGPAAYAQLILAAHAVGADPKSFGGMDLVAGLNATGPAPEKPAASADRSAKESENAENADSGSGAGVWWIVGAFFVASIGAGILLSGRRRNQQR</sequence>
<accession>A0ABV9GA52</accession>
<feature type="signal peptide" evidence="3">
    <location>
        <begin position="1"/>
        <end position="28"/>
    </location>
</feature>
<dbReference type="RefSeq" id="WP_381197329.1">
    <property type="nucleotide sequence ID" value="NZ_JBHSFE010000014.1"/>
</dbReference>
<dbReference type="InterPro" id="IPR008930">
    <property type="entry name" value="Terpenoid_cyclase/PrenylTrfase"/>
</dbReference>
<organism evidence="4 5">
    <name type="scientific">Streptomyces maoxianensis</name>
    <dbReference type="NCBI Taxonomy" id="1459942"/>
    <lineage>
        <taxon>Bacteria</taxon>
        <taxon>Bacillati</taxon>
        <taxon>Actinomycetota</taxon>
        <taxon>Actinomycetes</taxon>
        <taxon>Kitasatosporales</taxon>
        <taxon>Streptomycetaceae</taxon>
        <taxon>Streptomyces</taxon>
    </lineage>
</organism>
<proteinExistence type="predicted"/>
<comment type="caution">
    <text evidence="4">The sequence shown here is derived from an EMBL/GenBank/DDBJ whole genome shotgun (WGS) entry which is preliminary data.</text>
</comment>
<gene>
    <name evidence="4" type="ORF">ACFO9E_19355</name>
</gene>
<keyword evidence="2" id="KW-1133">Transmembrane helix</keyword>
<keyword evidence="5" id="KW-1185">Reference proteome</keyword>
<keyword evidence="2" id="KW-0812">Transmembrane</keyword>
<feature type="transmembrane region" description="Helical" evidence="2">
    <location>
        <begin position="393"/>
        <end position="412"/>
    </location>
</feature>
<dbReference type="Gene3D" id="1.50.10.20">
    <property type="match status" value="1"/>
</dbReference>
<protein>
    <submittedName>
        <fullName evidence="4">Prenyltransferase/squalene oxidase repeat-containing protein</fullName>
    </submittedName>
</protein>
<feature type="chain" id="PRO_5046163547" evidence="3">
    <location>
        <begin position="29"/>
        <end position="421"/>
    </location>
</feature>
<dbReference type="Proteomes" id="UP001595993">
    <property type="component" value="Unassembled WGS sequence"/>
</dbReference>
<dbReference type="EMBL" id="JBHSFE010000014">
    <property type="protein sequence ID" value="MFC4609950.1"/>
    <property type="molecule type" value="Genomic_DNA"/>
</dbReference>
<evidence type="ECO:0000256" key="2">
    <source>
        <dbReference type="SAM" id="Phobius"/>
    </source>
</evidence>
<evidence type="ECO:0000313" key="5">
    <source>
        <dbReference type="Proteomes" id="UP001595993"/>
    </source>
</evidence>
<dbReference type="InterPro" id="IPR006311">
    <property type="entry name" value="TAT_signal"/>
</dbReference>